<keyword evidence="2" id="KW-1185">Reference proteome</keyword>
<sequence>MICSPPRLAEMVIKFKYGHQSVLLPHQLTNLKILKLHDFSFMESPCLDPMVNLRVLSLTHFAVDGGRFLNGIIGDAPLFEELTLGYMDYLNRRSEETDMLEVCNHPNLKSITVRRCPSPN</sequence>
<proteinExistence type="predicted"/>
<name>A0AAV2FCI6_9ROSI</name>
<dbReference type="AlphaFoldDB" id="A0AAV2FCI6"/>
<protein>
    <submittedName>
        <fullName evidence="1">Uncharacterized protein</fullName>
    </submittedName>
</protein>
<accession>A0AAV2FCI6</accession>
<reference evidence="1 2" key="1">
    <citation type="submission" date="2024-04" db="EMBL/GenBank/DDBJ databases">
        <authorList>
            <person name="Fracassetti M."/>
        </authorList>
    </citation>
    <scope>NUCLEOTIDE SEQUENCE [LARGE SCALE GENOMIC DNA]</scope>
</reference>
<evidence type="ECO:0000313" key="1">
    <source>
        <dbReference type="EMBL" id="CAL1395697.1"/>
    </source>
</evidence>
<organism evidence="1 2">
    <name type="scientific">Linum trigynum</name>
    <dbReference type="NCBI Taxonomy" id="586398"/>
    <lineage>
        <taxon>Eukaryota</taxon>
        <taxon>Viridiplantae</taxon>
        <taxon>Streptophyta</taxon>
        <taxon>Embryophyta</taxon>
        <taxon>Tracheophyta</taxon>
        <taxon>Spermatophyta</taxon>
        <taxon>Magnoliopsida</taxon>
        <taxon>eudicotyledons</taxon>
        <taxon>Gunneridae</taxon>
        <taxon>Pentapetalae</taxon>
        <taxon>rosids</taxon>
        <taxon>fabids</taxon>
        <taxon>Malpighiales</taxon>
        <taxon>Linaceae</taxon>
        <taxon>Linum</taxon>
    </lineage>
</organism>
<dbReference type="InterPro" id="IPR032675">
    <property type="entry name" value="LRR_dom_sf"/>
</dbReference>
<evidence type="ECO:0000313" key="2">
    <source>
        <dbReference type="Proteomes" id="UP001497516"/>
    </source>
</evidence>
<gene>
    <name evidence="1" type="ORF">LTRI10_LOCUS36112</name>
</gene>
<dbReference type="SUPFAM" id="SSF52047">
    <property type="entry name" value="RNI-like"/>
    <property type="match status" value="1"/>
</dbReference>
<dbReference type="Proteomes" id="UP001497516">
    <property type="component" value="Chromosome 6"/>
</dbReference>
<dbReference type="EMBL" id="OZ034819">
    <property type="protein sequence ID" value="CAL1395697.1"/>
    <property type="molecule type" value="Genomic_DNA"/>
</dbReference>
<dbReference type="Gene3D" id="3.80.10.10">
    <property type="entry name" value="Ribonuclease Inhibitor"/>
    <property type="match status" value="1"/>
</dbReference>